<name>A0A2H9T2R4_9ZZZZ</name>
<reference evidence="2" key="1">
    <citation type="journal article" date="2017" name="Appl. Environ. Microbiol.">
        <title>Molecular characterization of an Endozoicomonas-like organism causing infection in king scallop Pecten maximus L.</title>
        <authorList>
            <person name="Cano I."/>
            <person name="van Aerle R."/>
            <person name="Ross S."/>
            <person name="Verner-Jeffreys D.W."/>
            <person name="Paley R.K."/>
            <person name="Rimmer G."/>
            <person name="Ryder D."/>
            <person name="Hooper P."/>
            <person name="Stone D."/>
            <person name="Feist S.W."/>
        </authorList>
    </citation>
    <scope>NUCLEOTIDE SEQUENCE</scope>
</reference>
<evidence type="ECO:0000256" key="1">
    <source>
        <dbReference type="SAM" id="Phobius"/>
    </source>
</evidence>
<feature type="transmembrane region" description="Helical" evidence="1">
    <location>
        <begin position="46"/>
        <end position="67"/>
    </location>
</feature>
<feature type="transmembrane region" description="Helical" evidence="1">
    <location>
        <begin position="138"/>
        <end position="159"/>
    </location>
</feature>
<protein>
    <submittedName>
        <fullName evidence="2">Uncharacterized protein</fullName>
    </submittedName>
</protein>
<keyword evidence="1" id="KW-0472">Membrane</keyword>
<keyword evidence="1" id="KW-1133">Transmembrane helix</keyword>
<gene>
    <name evidence="2" type="ORF">CI610_03562</name>
</gene>
<dbReference type="AlphaFoldDB" id="A0A2H9T2R4"/>
<proteinExistence type="predicted"/>
<evidence type="ECO:0000313" key="2">
    <source>
        <dbReference type="EMBL" id="PJE77513.1"/>
    </source>
</evidence>
<organism evidence="2">
    <name type="scientific">invertebrate metagenome</name>
    <dbReference type="NCBI Taxonomy" id="1711999"/>
    <lineage>
        <taxon>unclassified sequences</taxon>
        <taxon>metagenomes</taxon>
        <taxon>organismal metagenomes</taxon>
    </lineage>
</organism>
<dbReference type="EMBL" id="NSIT01000541">
    <property type="protein sequence ID" value="PJE77513.1"/>
    <property type="molecule type" value="Genomic_DNA"/>
</dbReference>
<feature type="transmembrane region" description="Helical" evidence="1">
    <location>
        <begin position="79"/>
        <end position="101"/>
    </location>
</feature>
<sequence>MRCTLGAVLVSCRNILLCCYLYSFLINIFNRLLALFYTARNPLENLGSLVCRVGTVLLQNGAVIRLWVIRVVISLRIDLYNICLCLVLVVLSLLGFGFPAFNAVPLYSLCSPISLIETDERWVKPMVLYPRRIHGQSLLLAVQGIFTLWTVVAQVKILLLPTFQTVMVLVEADIY</sequence>
<accession>A0A2H9T2R4</accession>
<feature type="transmembrane region" description="Helical" evidence="1">
    <location>
        <begin position="7"/>
        <end position="26"/>
    </location>
</feature>
<comment type="caution">
    <text evidence="2">The sequence shown here is derived from an EMBL/GenBank/DDBJ whole genome shotgun (WGS) entry which is preliminary data.</text>
</comment>
<keyword evidence="1" id="KW-0812">Transmembrane</keyword>